<organism evidence="2 3">
    <name type="scientific">Geofilum rubicundum JCM 15548</name>
    <dbReference type="NCBI Taxonomy" id="1236989"/>
    <lineage>
        <taxon>Bacteria</taxon>
        <taxon>Pseudomonadati</taxon>
        <taxon>Bacteroidota</taxon>
        <taxon>Bacteroidia</taxon>
        <taxon>Marinilabiliales</taxon>
        <taxon>Marinilabiliaceae</taxon>
        <taxon>Geofilum</taxon>
    </lineage>
</organism>
<evidence type="ECO:0000313" key="2">
    <source>
        <dbReference type="EMBL" id="GAO28519.1"/>
    </source>
</evidence>
<dbReference type="AlphaFoldDB" id="A0A0E9LTE3"/>
<dbReference type="STRING" id="1236989.JCM15548_1625"/>
<keyword evidence="3" id="KW-1185">Reference proteome</keyword>
<name>A0A0E9LTE3_9BACT</name>
<feature type="transmembrane region" description="Helical" evidence="1">
    <location>
        <begin position="96"/>
        <end position="116"/>
    </location>
</feature>
<keyword evidence="1" id="KW-0472">Membrane</keyword>
<reference evidence="2 3" key="1">
    <citation type="journal article" date="2015" name="Microbes Environ.">
        <title>Distribution and evolution of nitrogen fixation genes in the phylum bacteroidetes.</title>
        <authorList>
            <person name="Inoue J."/>
            <person name="Oshima K."/>
            <person name="Suda W."/>
            <person name="Sakamoto M."/>
            <person name="Iino T."/>
            <person name="Noda S."/>
            <person name="Hongoh Y."/>
            <person name="Hattori M."/>
            <person name="Ohkuma M."/>
        </authorList>
    </citation>
    <scope>NUCLEOTIDE SEQUENCE [LARGE SCALE GENOMIC DNA]</scope>
    <source>
        <strain evidence="2">JCM 15548</strain>
    </source>
</reference>
<comment type="caution">
    <text evidence="2">The sequence shown here is derived from an EMBL/GenBank/DDBJ whole genome shotgun (WGS) entry which is preliminary data.</text>
</comment>
<dbReference type="EMBL" id="BAZW01000003">
    <property type="protein sequence ID" value="GAO28519.1"/>
    <property type="molecule type" value="Genomic_DNA"/>
</dbReference>
<protein>
    <recommendedName>
        <fullName evidence="4">Diacylglycerol glucosyltransferase N-terminal domain-containing protein</fullName>
    </recommendedName>
</protein>
<evidence type="ECO:0000313" key="3">
    <source>
        <dbReference type="Proteomes" id="UP000032900"/>
    </source>
</evidence>
<evidence type="ECO:0008006" key="4">
    <source>
        <dbReference type="Google" id="ProtNLM"/>
    </source>
</evidence>
<sequence length="455" mass="52533">MPDGVGLRNYLYSKLMDEFPDEVEIMLLTVLPQEVVKDVALSHRHKISHVAMTGYKESFKGKLLKEVITYARLRYNTRKVQNDTIMINWTRKNFAFWTRLFFAMAAFIGFFFSFSYKSIEWLEKQYSRHLRSTGYFEEQTRMLNEHQPDVIFSTHQRSLDGSVIVEAAKALGIKTIGAIYSWDNLPKARLLVRTEHYVVWSDYMKQEMADYYPEIHSENIVVTGTPQFEFYFNKDLYMDRAAFFAQEGLDPNRKVLCFSGNDLTFPCDEKYLNDLAEALMQMPEKDRPQVLLRRAPVDLSGRFKPVIEQFPELIKASDPLWKTYSKGWSFIVPTREDIKLLVNVALHADAVINVGSTMAHDFAVYGKPAIYINYDQPSVTHWSAVTNNQYQHFRSMPNKDCVIWLNGKDEIAACVNKAMNGPLPDAETRAAWFRVVALQPLAEASKRIAGTIMSL</sequence>
<keyword evidence="1" id="KW-1133">Transmembrane helix</keyword>
<dbReference type="Proteomes" id="UP000032900">
    <property type="component" value="Unassembled WGS sequence"/>
</dbReference>
<keyword evidence="1" id="KW-0812">Transmembrane</keyword>
<proteinExistence type="predicted"/>
<dbReference type="SUPFAM" id="SSF53756">
    <property type="entry name" value="UDP-Glycosyltransferase/glycogen phosphorylase"/>
    <property type="match status" value="1"/>
</dbReference>
<gene>
    <name evidence="2" type="ORF">JCM15548_1625</name>
</gene>
<accession>A0A0E9LTE3</accession>
<evidence type="ECO:0000256" key="1">
    <source>
        <dbReference type="SAM" id="Phobius"/>
    </source>
</evidence>